<keyword evidence="6" id="KW-1185">Reference proteome</keyword>
<dbReference type="InterPro" id="IPR019775">
    <property type="entry name" value="WD40_repeat_CS"/>
</dbReference>
<dbReference type="GO" id="GO:0006364">
    <property type="term" value="P:rRNA processing"/>
    <property type="evidence" value="ECO:0007669"/>
    <property type="project" value="TreeGrafter"/>
</dbReference>
<dbReference type="GO" id="GO:0005656">
    <property type="term" value="C:nuclear pre-replicative complex"/>
    <property type="evidence" value="ECO:0007669"/>
    <property type="project" value="TreeGrafter"/>
</dbReference>
<dbReference type="Gramene" id="RZC67312">
    <property type="protein sequence ID" value="RZC67312"/>
    <property type="gene ID" value="C5167_011001"/>
</dbReference>
<dbReference type="STRING" id="3469.A0A4Y7K4P7"/>
<dbReference type="GO" id="GO:0120330">
    <property type="term" value="C:rixosome complex"/>
    <property type="evidence" value="ECO:0007669"/>
    <property type="project" value="TreeGrafter"/>
</dbReference>
<evidence type="ECO:0000259" key="4">
    <source>
        <dbReference type="Pfam" id="PF12894"/>
    </source>
</evidence>
<name>A0A4Y7K4P7_PAPSO</name>
<dbReference type="Pfam" id="PF00400">
    <property type="entry name" value="WD40"/>
    <property type="match status" value="2"/>
</dbReference>
<dbReference type="PROSITE" id="PS00678">
    <property type="entry name" value="WD_REPEATS_1"/>
    <property type="match status" value="1"/>
</dbReference>
<dbReference type="PANTHER" id="PTHR18763">
    <property type="entry name" value="WD-REPEAT PROTEIN 18"/>
    <property type="match status" value="1"/>
</dbReference>
<dbReference type="PROSITE" id="PS50082">
    <property type="entry name" value="WD_REPEATS_2"/>
    <property type="match status" value="2"/>
</dbReference>
<keyword evidence="1 3" id="KW-0853">WD repeat</keyword>
<evidence type="ECO:0000256" key="1">
    <source>
        <dbReference type="ARBA" id="ARBA00022574"/>
    </source>
</evidence>
<gene>
    <name evidence="5" type="ORF">C5167_011001</name>
</gene>
<dbReference type="InterPro" id="IPR024977">
    <property type="entry name" value="Apc4-like_WD40_dom"/>
</dbReference>
<evidence type="ECO:0000313" key="5">
    <source>
        <dbReference type="EMBL" id="RZC67312.1"/>
    </source>
</evidence>
<dbReference type="Proteomes" id="UP000316621">
    <property type="component" value="Chromosome 6"/>
</dbReference>
<evidence type="ECO:0000256" key="2">
    <source>
        <dbReference type="ARBA" id="ARBA00022737"/>
    </source>
</evidence>
<dbReference type="AlphaFoldDB" id="A0A4Y7K4P7"/>
<protein>
    <recommendedName>
        <fullName evidence="4">Anaphase-promoting complex subunit 4-like WD40 domain-containing protein</fullName>
    </recommendedName>
</protein>
<dbReference type="EMBL" id="CM010720">
    <property type="protein sequence ID" value="RZC67312.1"/>
    <property type="molecule type" value="Genomic_DNA"/>
</dbReference>
<dbReference type="InterPro" id="IPR015943">
    <property type="entry name" value="WD40/YVTN_repeat-like_dom_sf"/>
</dbReference>
<evidence type="ECO:0000256" key="3">
    <source>
        <dbReference type="PROSITE-ProRule" id="PRU00221"/>
    </source>
</evidence>
<sequence>MEISKTMEVVMASSKLDAGISCFDIETGAEQLRLKSCASPPHGLISLSERFFVSSQVRESSSSSSGSILHWSRDKPVADVKSFPAEPISPLVSNSDGTYIIGGGCSGNIYLWEVASGRLLKKWNAHYRGVTCLVLSDDESLLISGAEDGCVRVWIFDDIGRTAATHLYEHNFSEHTLKVTDIVTGHGGCNAIIISSSEDPFEYVEFFLILLYALVWRNISQVWSLSKGKLLRTIDFPSAINAVALDPCEHIFYAGGKDGKMYVVSLTGENTSASKYGMHIVGALSDNSNTAVTCLAFSKSGVLLVSGWEDGRIRIWDTKSKQIVRMLQHSKGQVSNVIVVHRPLNSASQTSMATQSSASKRNASLLPPLDKYVTSTDDNDDFKTVTASQPPLSRVTDALYCSSDVMKSQIKELQQEGSTAASQLELDRLRVECKRSLQMSEQWKKMHGDLHQFCADELVDYGRNGCAK</sequence>
<reference evidence="5 6" key="1">
    <citation type="journal article" date="2018" name="Science">
        <title>The opium poppy genome and morphinan production.</title>
        <authorList>
            <person name="Guo L."/>
            <person name="Winzer T."/>
            <person name="Yang X."/>
            <person name="Li Y."/>
            <person name="Ning Z."/>
            <person name="He Z."/>
            <person name="Teodor R."/>
            <person name="Lu Y."/>
            <person name="Bowser T.A."/>
            <person name="Graham I.A."/>
            <person name="Ye K."/>
        </authorList>
    </citation>
    <scope>NUCLEOTIDE SEQUENCE [LARGE SCALE GENOMIC DNA]</scope>
    <source>
        <strain evidence="6">cv. HN1</strain>
        <tissue evidence="5">Leaves</tissue>
    </source>
</reference>
<accession>A0A4Y7K4P7</accession>
<dbReference type="Gene3D" id="2.130.10.10">
    <property type="entry name" value="YVTN repeat-like/Quinoprotein amine dehydrogenase"/>
    <property type="match status" value="2"/>
</dbReference>
<dbReference type="PROSITE" id="PS50294">
    <property type="entry name" value="WD_REPEATS_REGION"/>
    <property type="match status" value="2"/>
</dbReference>
<feature type="repeat" description="WD" evidence="3">
    <location>
        <begin position="285"/>
        <end position="326"/>
    </location>
</feature>
<organism evidence="5 6">
    <name type="scientific">Papaver somniferum</name>
    <name type="common">Opium poppy</name>
    <dbReference type="NCBI Taxonomy" id="3469"/>
    <lineage>
        <taxon>Eukaryota</taxon>
        <taxon>Viridiplantae</taxon>
        <taxon>Streptophyta</taxon>
        <taxon>Embryophyta</taxon>
        <taxon>Tracheophyta</taxon>
        <taxon>Spermatophyta</taxon>
        <taxon>Magnoliopsida</taxon>
        <taxon>Ranunculales</taxon>
        <taxon>Papaveraceae</taxon>
        <taxon>Papaveroideae</taxon>
        <taxon>Papaver</taxon>
    </lineage>
</organism>
<dbReference type="Pfam" id="PF12894">
    <property type="entry name" value="ANAPC4_WD40"/>
    <property type="match status" value="1"/>
</dbReference>
<evidence type="ECO:0000313" key="6">
    <source>
        <dbReference type="Proteomes" id="UP000316621"/>
    </source>
</evidence>
<proteinExistence type="predicted"/>
<dbReference type="InterPro" id="IPR001680">
    <property type="entry name" value="WD40_rpt"/>
</dbReference>
<dbReference type="GO" id="GO:0006261">
    <property type="term" value="P:DNA-templated DNA replication"/>
    <property type="evidence" value="ECO:0007669"/>
    <property type="project" value="TreeGrafter"/>
</dbReference>
<dbReference type="SUPFAM" id="SSF50998">
    <property type="entry name" value="Quinoprotein alcohol dehydrogenase-like"/>
    <property type="match status" value="1"/>
</dbReference>
<dbReference type="SMART" id="SM00320">
    <property type="entry name" value="WD40"/>
    <property type="match status" value="4"/>
</dbReference>
<dbReference type="OMA" id="INIAICW"/>
<feature type="domain" description="Anaphase-promoting complex subunit 4-like WD40" evidence="4">
    <location>
        <begin position="280"/>
        <end position="335"/>
    </location>
</feature>
<keyword evidence="2" id="KW-0677">Repeat</keyword>
<feature type="repeat" description="WD" evidence="3">
    <location>
        <begin position="123"/>
        <end position="154"/>
    </location>
</feature>
<dbReference type="PANTHER" id="PTHR18763:SF0">
    <property type="entry name" value="WD REPEAT-CONTAINING PROTEIN 18"/>
    <property type="match status" value="1"/>
</dbReference>
<dbReference type="InterPro" id="IPR045227">
    <property type="entry name" value="WDR18/Ipi3/RID3"/>
</dbReference>
<dbReference type="InterPro" id="IPR011047">
    <property type="entry name" value="Quinoprotein_ADH-like_sf"/>
</dbReference>